<dbReference type="AlphaFoldDB" id="A0A953LD78"/>
<gene>
    <name evidence="2" type="ORF">KUV50_19095</name>
</gene>
<protein>
    <submittedName>
        <fullName evidence="2">Neutral/alkaline non-lysosomal ceramidase N-terminal domain-containing protein</fullName>
    </submittedName>
</protein>
<dbReference type="EMBL" id="JAHVHU010000029">
    <property type="protein sequence ID" value="MBY5960266.1"/>
    <property type="molecule type" value="Genomic_DNA"/>
</dbReference>
<accession>A0A953LD78</accession>
<sequence length="459" mass="51479">MAIKNQLYAGAAQVDITPSLGTRINGDFVTHFATHIHDPLYAKCLILKNDHEILAFVIVDICTMSQTFMDEVKVKINKQTHIPLRNILMACTHTHAAGAIEEVHLGALDMAYRRQLASQIPKSVTEALDKIQPAEFAWGHLHVPDHVLCRRYHMSDDYTPVNPVTDQEDQIKTNPFGLEKWIDRPVGVTDPEVYYMAVRNLDGEWISVLSNYSLHYVGDWENGTITADYFGVFAQAVKENLNAGEDFVAMMTNGTSGDINIWDFAGEKSYPAAHFKKSHLIGTDIARQVAENLVGRTSWKKSVALEMKNNSLSLGVRKPDQKALDMAKKIVKESDYENFVYSDAGLRKAYAREQVLLNDEPDERTAPLQVIRIGDLVIGALPGEFFAETGLNLKNENLSKGYFTICLANGNVGYVPPAHEIEMGGYETWRCRYSCLEENAEEKIFARMKNTIKEITAST</sequence>
<feature type="domain" description="Neutral/alkaline non-lysosomal ceramidase N-terminal" evidence="1">
    <location>
        <begin position="31"/>
        <end position="259"/>
    </location>
</feature>
<keyword evidence="3" id="KW-1185">Reference proteome</keyword>
<organism evidence="2 3">
    <name type="scientific">Membranihabitans marinus</name>
    <dbReference type="NCBI Taxonomy" id="1227546"/>
    <lineage>
        <taxon>Bacteria</taxon>
        <taxon>Pseudomonadati</taxon>
        <taxon>Bacteroidota</taxon>
        <taxon>Saprospiria</taxon>
        <taxon>Saprospirales</taxon>
        <taxon>Saprospiraceae</taxon>
        <taxon>Membranihabitans</taxon>
    </lineage>
</organism>
<proteinExistence type="predicted"/>
<reference evidence="2" key="1">
    <citation type="submission" date="2021-06" db="EMBL/GenBank/DDBJ databases">
        <title>44 bacteria genomes isolated from Dapeng, Shenzhen.</title>
        <authorList>
            <person name="Zheng W."/>
            <person name="Yu S."/>
            <person name="Huang Y."/>
        </authorList>
    </citation>
    <scope>NUCLEOTIDE SEQUENCE</scope>
    <source>
        <strain evidence="2">DP5N28-2</strain>
    </source>
</reference>
<dbReference type="RefSeq" id="WP_222581815.1">
    <property type="nucleotide sequence ID" value="NZ_JAHVHU010000029.1"/>
</dbReference>
<dbReference type="Proteomes" id="UP000753961">
    <property type="component" value="Unassembled WGS sequence"/>
</dbReference>
<evidence type="ECO:0000259" key="1">
    <source>
        <dbReference type="Pfam" id="PF04734"/>
    </source>
</evidence>
<name>A0A953LD78_9BACT</name>
<evidence type="ECO:0000313" key="2">
    <source>
        <dbReference type="EMBL" id="MBY5960266.1"/>
    </source>
</evidence>
<comment type="caution">
    <text evidence="2">The sequence shown here is derived from an EMBL/GenBank/DDBJ whole genome shotgun (WGS) entry which is preliminary data.</text>
</comment>
<dbReference type="InterPro" id="IPR031329">
    <property type="entry name" value="NEUT/ALK_ceramidase_N"/>
</dbReference>
<dbReference type="Pfam" id="PF04734">
    <property type="entry name" value="Ceramidase_alk"/>
    <property type="match status" value="1"/>
</dbReference>
<evidence type="ECO:0000313" key="3">
    <source>
        <dbReference type="Proteomes" id="UP000753961"/>
    </source>
</evidence>